<comment type="caution">
    <text evidence="5">The sequence shown here is derived from an EMBL/GenBank/DDBJ whole genome shotgun (WGS) entry which is preliminary data.</text>
</comment>
<feature type="non-terminal residue" evidence="5">
    <location>
        <position position="1"/>
    </location>
</feature>
<feature type="transmembrane region" description="Helical" evidence="3">
    <location>
        <begin position="20"/>
        <end position="43"/>
    </location>
</feature>
<feature type="compositionally biased region" description="Low complexity" evidence="2">
    <location>
        <begin position="246"/>
        <end position="263"/>
    </location>
</feature>
<feature type="compositionally biased region" description="Pro residues" evidence="2">
    <location>
        <begin position="227"/>
        <end position="245"/>
    </location>
</feature>
<feature type="compositionally biased region" description="Low complexity" evidence="2">
    <location>
        <begin position="124"/>
        <end position="142"/>
    </location>
</feature>
<organism evidence="5 6">
    <name type="scientific">Pristionchus mayeri</name>
    <dbReference type="NCBI Taxonomy" id="1317129"/>
    <lineage>
        <taxon>Eukaryota</taxon>
        <taxon>Metazoa</taxon>
        <taxon>Ecdysozoa</taxon>
        <taxon>Nematoda</taxon>
        <taxon>Chromadorea</taxon>
        <taxon>Rhabditida</taxon>
        <taxon>Rhabditina</taxon>
        <taxon>Diplogasteromorpha</taxon>
        <taxon>Diplogasteroidea</taxon>
        <taxon>Neodiplogasteridae</taxon>
        <taxon>Pristionchus</taxon>
    </lineage>
</organism>
<feature type="compositionally biased region" description="Low complexity" evidence="2">
    <location>
        <begin position="207"/>
        <end position="218"/>
    </location>
</feature>
<feature type="compositionally biased region" description="Basic and acidic residues" evidence="2">
    <location>
        <begin position="321"/>
        <end position="331"/>
    </location>
</feature>
<proteinExistence type="predicted"/>
<evidence type="ECO:0000256" key="2">
    <source>
        <dbReference type="SAM" id="MobiDB-lite"/>
    </source>
</evidence>
<dbReference type="SMART" id="SM01088">
    <property type="entry name" value="Col_cuticle_N"/>
    <property type="match status" value="1"/>
</dbReference>
<dbReference type="AlphaFoldDB" id="A0AAN5CCL8"/>
<evidence type="ECO:0000256" key="3">
    <source>
        <dbReference type="SAM" id="Phobius"/>
    </source>
</evidence>
<keyword evidence="3" id="KW-0812">Transmembrane</keyword>
<dbReference type="PANTHER" id="PTHR24637">
    <property type="entry name" value="COLLAGEN"/>
    <property type="match status" value="1"/>
</dbReference>
<feature type="compositionally biased region" description="Gly residues" evidence="2">
    <location>
        <begin position="279"/>
        <end position="288"/>
    </location>
</feature>
<feature type="non-terminal residue" evidence="5">
    <location>
        <position position="331"/>
    </location>
</feature>
<dbReference type="PANTHER" id="PTHR24637:SF262">
    <property type="entry name" value="CUTICLE COLLAGEN 34-RELATED"/>
    <property type="match status" value="1"/>
</dbReference>
<reference evidence="6" key="1">
    <citation type="submission" date="2022-10" db="EMBL/GenBank/DDBJ databases">
        <title>Genome assembly of Pristionchus species.</title>
        <authorList>
            <person name="Yoshida K."/>
            <person name="Sommer R.J."/>
        </authorList>
    </citation>
    <scope>NUCLEOTIDE SEQUENCE [LARGE SCALE GENOMIC DNA]</scope>
    <source>
        <strain evidence="6">RS5460</strain>
    </source>
</reference>
<dbReference type="EMBL" id="BTRK01000002">
    <property type="protein sequence ID" value="GMR38462.1"/>
    <property type="molecule type" value="Genomic_DNA"/>
</dbReference>
<dbReference type="Pfam" id="PF01484">
    <property type="entry name" value="Col_cuticle_N"/>
    <property type="match status" value="1"/>
</dbReference>
<name>A0AAN5CCL8_9BILA</name>
<dbReference type="Pfam" id="PF01391">
    <property type="entry name" value="Collagen"/>
    <property type="match status" value="1"/>
</dbReference>
<accession>A0AAN5CCL8</accession>
<feature type="compositionally biased region" description="Low complexity" evidence="2">
    <location>
        <begin position="173"/>
        <end position="183"/>
    </location>
</feature>
<keyword evidence="3" id="KW-0472">Membrane</keyword>
<evidence type="ECO:0000256" key="1">
    <source>
        <dbReference type="ARBA" id="ARBA00022737"/>
    </source>
</evidence>
<feature type="compositionally biased region" description="Gly residues" evidence="2">
    <location>
        <begin position="264"/>
        <end position="273"/>
    </location>
</feature>
<keyword evidence="1" id="KW-0677">Repeat</keyword>
<protein>
    <recommendedName>
        <fullName evidence="4">Nematode cuticle collagen N-terminal domain-containing protein</fullName>
    </recommendedName>
</protein>
<keyword evidence="3" id="KW-1133">Transmembrane helix</keyword>
<sequence length="331" mass="34525">ALSFPLARMEKDPKVRAYRLVGFTSVAISVVSILALIVVIPMLSSHVAENRRTTLRDLFECKSTVAEVDQGITVLQAQRHNRTARYAGYQRRSSLDTMPNFVPGDYGDLSKITEFLSAPRYDPSDYQPSSSSPSQGSNSDYGDLNKNTEFPSAPRYNAPSNDQPSHPSPSYPSPSYSATSTAYRSQNYQGHRFPRGRSVHRLLPSQGAPGRPGTPGHHGAPGGPGNPGRPPATPCEPLTPPPCEPCPAGRPGSPGAPGPAGNDGRPGGVGRPGPDGQPGENGGRGKPGSAGRPGQDGRPGAPGKSARAGGPSPVPPGSREAPADPDPKDPL</sequence>
<feature type="domain" description="Nematode cuticle collagen N-terminal" evidence="4">
    <location>
        <begin position="20"/>
        <end position="72"/>
    </location>
</feature>
<gene>
    <name evidence="5" type="ORF">PMAYCL1PPCAC_08657</name>
</gene>
<evidence type="ECO:0000313" key="6">
    <source>
        <dbReference type="Proteomes" id="UP001328107"/>
    </source>
</evidence>
<evidence type="ECO:0000313" key="5">
    <source>
        <dbReference type="EMBL" id="GMR38462.1"/>
    </source>
</evidence>
<dbReference type="Proteomes" id="UP001328107">
    <property type="component" value="Unassembled WGS sequence"/>
</dbReference>
<keyword evidence="6" id="KW-1185">Reference proteome</keyword>
<dbReference type="GO" id="GO:0042302">
    <property type="term" value="F:structural constituent of cuticle"/>
    <property type="evidence" value="ECO:0007669"/>
    <property type="project" value="InterPro"/>
</dbReference>
<dbReference type="InterPro" id="IPR008160">
    <property type="entry name" value="Collagen"/>
</dbReference>
<dbReference type="InterPro" id="IPR002486">
    <property type="entry name" value="Col_cuticle_N"/>
</dbReference>
<feature type="region of interest" description="Disordered" evidence="2">
    <location>
        <begin position="120"/>
        <end position="331"/>
    </location>
</feature>
<evidence type="ECO:0000259" key="4">
    <source>
        <dbReference type="SMART" id="SM01088"/>
    </source>
</evidence>